<dbReference type="Gene3D" id="2.40.50.140">
    <property type="entry name" value="Nucleic acid-binding proteins"/>
    <property type="match status" value="1"/>
</dbReference>
<dbReference type="FunFam" id="3.30.470.30:FF:000002">
    <property type="entry name" value="DNA ligase"/>
    <property type="match status" value="1"/>
</dbReference>
<keyword evidence="4" id="KW-0132">Cell division</keyword>
<evidence type="ECO:0000256" key="4">
    <source>
        <dbReference type="ARBA" id="ARBA00022618"/>
    </source>
</evidence>
<dbReference type="PANTHER" id="PTHR45674:SF4">
    <property type="entry name" value="DNA LIGASE 1"/>
    <property type="match status" value="1"/>
</dbReference>
<comment type="catalytic activity">
    <reaction evidence="13 14">
        <text>ATP + (deoxyribonucleotide)n-3'-hydroxyl + 5'-phospho-(deoxyribonucleotide)m = (deoxyribonucleotide)n+m + AMP + diphosphate.</text>
        <dbReference type="EC" id="6.5.1.1"/>
    </reaction>
</comment>
<dbReference type="GO" id="GO:1903461">
    <property type="term" value="P:Okazaki fragment processing involved in mitotic DNA replication"/>
    <property type="evidence" value="ECO:0007669"/>
    <property type="project" value="TreeGrafter"/>
</dbReference>
<dbReference type="GO" id="GO:0003910">
    <property type="term" value="F:DNA ligase (ATP) activity"/>
    <property type="evidence" value="ECO:0007669"/>
    <property type="project" value="UniProtKB-EC"/>
</dbReference>
<dbReference type="GO" id="GO:0005524">
    <property type="term" value="F:ATP binding"/>
    <property type="evidence" value="ECO:0007669"/>
    <property type="project" value="UniProtKB-KW"/>
</dbReference>
<dbReference type="FunFam" id="2.40.50.140:FF:000062">
    <property type="entry name" value="DNA ligase"/>
    <property type="match status" value="1"/>
</dbReference>
<evidence type="ECO:0000256" key="1">
    <source>
        <dbReference type="ARBA" id="ARBA00004123"/>
    </source>
</evidence>
<dbReference type="GO" id="GO:0005739">
    <property type="term" value="C:mitochondrion"/>
    <property type="evidence" value="ECO:0007669"/>
    <property type="project" value="TreeGrafter"/>
</dbReference>
<dbReference type="EMBL" id="JAKMXF010000221">
    <property type="protein sequence ID" value="KAI6654816.1"/>
    <property type="molecule type" value="Genomic_DNA"/>
</dbReference>
<dbReference type="InterPro" id="IPR012340">
    <property type="entry name" value="NA-bd_OB-fold"/>
</dbReference>
<evidence type="ECO:0000313" key="18">
    <source>
        <dbReference type="EMBL" id="KAI6654816.1"/>
    </source>
</evidence>
<keyword evidence="6 14" id="KW-0547">Nucleotide-binding</keyword>
<evidence type="ECO:0000256" key="9">
    <source>
        <dbReference type="ARBA" id="ARBA00023172"/>
    </source>
</evidence>
<reference evidence="18 19" key="1">
    <citation type="journal article" date="2023" name="BMC Biol.">
        <title>The compact genome of the sponge Oopsacas minuta (Hexactinellida) is lacking key metazoan core genes.</title>
        <authorList>
            <person name="Santini S."/>
            <person name="Schenkelaars Q."/>
            <person name="Jourda C."/>
            <person name="Duchesne M."/>
            <person name="Belahbib H."/>
            <person name="Rocher C."/>
            <person name="Selva M."/>
            <person name="Riesgo A."/>
            <person name="Vervoort M."/>
            <person name="Leys S.P."/>
            <person name="Kodjabachian L."/>
            <person name="Le Bivic A."/>
            <person name="Borchiellini C."/>
            <person name="Claverie J.M."/>
            <person name="Renard E."/>
        </authorList>
    </citation>
    <scope>NUCLEOTIDE SEQUENCE [LARGE SCALE GENOMIC DNA]</scope>
    <source>
        <strain evidence="18">SPO-2</strain>
    </source>
</reference>
<dbReference type="Gene3D" id="3.30.470.30">
    <property type="entry name" value="DNA ligase/mRNA capping enzyme"/>
    <property type="match status" value="1"/>
</dbReference>
<dbReference type="CDD" id="cd07969">
    <property type="entry name" value="OBF_DNA_ligase_I"/>
    <property type="match status" value="1"/>
</dbReference>
<dbReference type="InterPro" id="IPR036599">
    <property type="entry name" value="DNA_ligase_N_sf"/>
</dbReference>
<dbReference type="Pfam" id="PF04679">
    <property type="entry name" value="DNA_ligase_A_C"/>
    <property type="match status" value="1"/>
</dbReference>
<dbReference type="PROSITE" id="PS00333">
    <property type="entry name" value="DNA_LIGASE_A2"/>
    <property type="match status" value="1"/>
</dbReference>
<dbReference type="GO" id="GO:0051301">
    <property type="term" value="P:cell division"/>
    <property type="evidence" value="ECO:0007669"/>
    <property type="project" value="UniProtKB-KW"/>
</dbReference>
<keyword evidence="12" id="KW-0131">Cell cycle</keyword>
<dbReference type="InterPro" id="IPR012308">
    <property type="entry name" value="DNA_ligase_ATP-dep_N"/>
</dbReference>
<evidence type="ECO:0000256" key="11">
    <source>
        <dbReference type="ARBA" id="ARBA00023242"/>
    </source>
</evidence>
<dbReference type="InterPro" id="IPR050191">
    <property type="entry name" value="ATP-dep_DNA_ligase"/>
</dbReference>
<comment type="caution">
    <text evidence="18">The sequence shown here is derived from an EMBL/GenBank/DDBJ whole genome shotgun (WGS) entry which is preliminary data.</text>
</comment>
<dbReference type="EC" id="6.5.1.1" evidence="14"/>
<dbReference type="AlphaFoldDB" id="A0AAV7K0Y8"/>
<feature type="region of interest" description="Disordered" evidence="16">
    <location>
        <begin position="195"/>
        <end position="224"/>
    </location>
</feature>
<dbReference type="SUPFAM" id="SSF117018">
    <property type="entry name" value="ATP-dependent DNA ligase DNA-binding domain"/>
    <property type="match status" value="1"/>
</dbReference>
<dbReference type="SUPFAM" id="SSF56091">
    <property type="entry name" value="DNA ligase/mRNA capping enzyme, catalytic domain"/>
    <property type="match status" value="1"/>
</dbReference>
<evidence type="ECO:0000256" key="2">
    <source>
        <dbReference type="ARBA" id="ARBA00007572"/>
    </source>
</evidence>
<dbReference type="Proteomes" id="UP001165289">
    <property type="component" value="Unassembled WGS sequence"/>
</dbReference>
<evidence type="ECO:0000256" key="3">
    <source>
        <dbReference type="ARBA" id="ARBA00022598"/>
    </source>
</evidence>
<keyword evidence="10 14" id="KW-0234">DNA repair</keyword>
<feature type="compositionally biased region" description="Low complexity" evidence="16">
    <location>
        <begin position="214"/>
        <end position="224"/>
    </location>
</feature>
<keyword evidence="19" id="KW-1185">Reference proteome</keyword>
<keyword evidence="7 14" id="KW-0227">DNA damage</keyword>
<dbReference type="GO" id="GO:0006310">
    <property type="term" value="P:DNA recombination"/>
    <property type="evidence" value="ECO:0007669"/>
    <property type="project" value="UniProtKB-KW"/>
</dbReference>
<dbReference type="Gene3D" id="1.10.3260.10">
    <property type="entry name" value="DNA ligase, ATP-dependent, N-terminal domain"/>
    <property type="match status" value="1"/>
</dbReference>
<keyword evidence="9 14" id="KW-0233">DNA recombination</keyword>
<keyword evidence="8 14" id="KW-0067">ATP-binding</keyword>
<evidence type="ECO:0000256" key="8">
    <source>
        <dbReference type="ARBA" id="ARBA00022840"/>
    </source>
</evidence>
<dbReference type="PROSITE" id="PS00697">
    <property type="entry name" value="DNA_LIGASE_A1"/>
    <property type="match status" value="1"/>
</dbReference>
<protein>
    <recommendedName>
        <fullName evidence="14">DNA ligase</fullName>
        <ecNumber evidence="14">6.5.1.1</ecNumber>
    </recommendedName>
</protein>
<dbReference type="PROSITE" id="PS50160">
    <property type="entry name" value="DNA_LIGASE_A3"/>
    <property type="match status" value="1"/>
</dbReference>
<evidence type="ECO:0000256" key="14">
    <source>
        <dbReference type="RuleBase" id="RU000617"/>
    </source>
</evidence>
<dbReference type="GO" id="GO:0071897">
    <property type="term" value="P:DNA biosynthetic process"/>
    <property type="evidence" value="ECO:0007669"/>
    <property type="project" value="InterPro"/>
</dbReference>
<dbReference type="Pfam" id="PF01068">
    <property type="entry name" value="DNA_ligase_A_M"/>
    <property type="match status" value="1"/>
</dbReference>
<evidence type="ECO:0000256" key="12">
    <source>
        <dbReference type="ARBA" id="ARBA00023306"/>
    </source>
</evidence>
<gene>
    <name evidence="18" type="ORF">LOD99_2695</name>
</gene>
<dbReference type="InterPro" id="IPR012309">
    <property type="entry name" value="DNA_ligase_ATP-dep_C"/>
</dbReference>
<sequence>MSFVSIKSFFKPLAALDPPQPSASPDKVPVMESPSLELGASPILSGNVCKRSKELSADLPLLRGRKRKVRARLLESDSEEDIPDNTTDNVVDRKLARVRPEHKPDSKLLEAKFDNFRSPDTNKSMVASPISASVISSPKITPGLNGTFDKFEENSLKRLKISGTTVIPVTPTSPLIERELMDTCEQDIAIESPVPKTKCNPISKNTHTPEAKNSSPSISHPHIVSKSNYYPDQRDYHPVDSACWETKTPIPYLALARTFQAVESNSSRLRIQSILCNYLRSVLALSSPQELICSVYLTLNRLGPAWRGEELGVGEGVLIRALVQATGRSQKAIKDELYKVGDIGLVAESSRCTQRMMFKPSALTVEAVFSKLQEIARFTGCSSQQKKVEKISALLVACRDTETRYLIRGLSGKLRIRLQEQTVLTSLAHAVCLHEMERSGKCAKGEELKEKMDTAVQTLKSVYCELPDYERVIPALLEQGLEALPKFCCLTPGIPLKPMLAQPTKGLSEIFKRVDQAAISCEYKYDGERAQIHVIAPGKVRIFSRNQEDMTDKFPDVIDRLPRHLGNNVASCVLDSEVVARDTEKNQKLPFQVLTTRKRKGVSLEEIKVQVCVYAFDLLYLNGESLVHESFRRRSKIMRNSFKPVDGEFVFSEQKITSCTEDIQAFFEGSLKDQCEGLMIKTLDHNATYEISKRSFNWLKLKKDYLDGTGDTLDLVVVGAYQGTGKRTGNYGGFLLACYDPDSEEYQVICKTGTGFSDAQLEAQYNILKQHVIPIPKPYYSLGTCPAPDVWFDSNYVWEVKAADFSLSPIYPAAAGLADRERGISLRFPRFIRVREDKTPEDATTSEQIAHMYRSQQSVSGIITSTTGEDYY</sequence>
<evidence type="ECO:0000256" key="6">
    <source>
        <dbReference type="ARBA" id="ARBA00022741"/>
    </source>
</evidence>
<evidence type="ECO:0000256" key="16">
    <source>
        <dbReference type="SAM" id="MobiDB-lite"/>
    </source>
</evidence>
<dbReference type="CDD" id="cd07900">
    <property type="entry name" value="Adenylation_DNA_ligase_I_Euk"/>
    <property type="match status" value="1"/>
</dbReference>
<dbReference type="PANTHER" id="PTHR45674">
    <property type="entry name" value="DNA LIGASE 1/3 FAMILY MEMBER"/>
    <property type="match status" value="1"/>
</dbReference>
<proteinExistence type="inferred from homology"/>
<feature type="domain" description="ATP-dependent DNA ligase family profile" evidence="17">
    <location>
        <begin position="604"/>
        <end position="740"/>
    </location>
</feature>
<name>A0AAV7K0Y8_9METZ</name>
<accession>A0AAV7K0Y8</accession>
<keyword evidence="3 14" id="KW-0436">Ligase</keyword>
<evidence type="ECO:0000313" key="19">
    <source>
        <dbReference type="Proteomes" id="UP001165289"/>
    </source>
</evidence>
<evidence type="ECO:0000256" key="15">
    <source>
        <dbReference type="RuleBase" id="RU004196"/>
    </source>
</evidence>
<keyword evidence="11" id="KW-0539">Nucleus</keyword>
<evidence type="ECO:0000256" key="10">
    <source>
        <dbReference type="ARBA" id="ARBA00023204"/>
    </source>
</evidence>
<dbReference type="Gene3D" id="3.30.1490.70">
    <property type="match status" value="1"/>
</dbReference>
<comment type="subcellular location">
    <subcellularLocation>
        <location evidence="1">Nucleus</location>
    </subcellularLocation>
</comment>
<feature type="compositionally biased region" description="Polar residues" evidence="16">
    <location>
        <begin position="200"/>
        <end position="213"/>
    </location>
</feature>
<organism evidence="18 19">
    <name type="scientific">Oopsacas minuta</name>
    <dbReference type="NCBI Taxonomy" id="111878"/>
    <lineage>
        <taxon>Eukaryota</taxon>
        <taxon>Metazoa</taxon>
        <taxon>Porifera</taxon>
        <taxon>Hexactinellida</taxon>
        <taxon>Hexasterophora</taxon>
        <taxon>Lyssacinosida</taxon>
        <taxon>Leucopsacidae</taxon>
        <taxon>Oopsacas</taxon>
    </lineage>
</organism>
<dbReference type="NCBIfam" id="TIGR00574">
    <property type="entry name" value="dnl1"/>
    <property type="match status" value="1"/>
</dbReference>
<comment type="similarity">
    <text evidence="2 15">Belongs to the ATP-dependent DNA ligase family.</text>
</comment>
<dbReference type="GO" id="GO:0005634">
    <property type="term" value="C:nucleus"/>
    <property type="evidence" value="ECO:0007669"/>
    <property type="project" value="UniProtKB-SubCell"/>
</dbReference>
<evidence type="ECO:0000259" key="17">
    <source>
        <dbReference type="PROSITE" id="PS50160"/>
    </source>
</evidence>
<dbReference type="InterPro" id="IPR000977">
    <property type="entry name" value="DNA_ligase_ATP-dep"/>
</dbReference>
<dbReference type="GO" id="GO:0003677">
    <property type="term" value="F:DNA binding"/>
    <property type="evidence" value="ECO:0007669"/>
    <property type="project" value="InterPro"/>
</dbReference>
<dbReference type="FunFam" id="1.10.3260.10:FF:000001">
    <property type="entry name" value="DNA ligase"/>
    <property type="match status" value="1"/>
</dbReference>
<dbReference type="InterPro" id="IPR016059">
    <property type="entry name" value="DNA_ligase_ATP-dep_CS"/>
</dbReference>
<keyword evidence="5" id="KW-0235">DNA replication</keyword>
<evidence type="ECO:0000256" key="5">
    <source>
        <dbReference type="ARBA" id="ARBA00022705"/>
    </source>
</evidence>
<evidence type="ECO:0000256" key="7">
    <source>
        <dbReference type="ARBA" id="ARBA00022763"/>
    </source>
</evidence>
<dbReference type="SUPFAM" id="SSF50249">
    <property type="entry name" value="Nucleic acid-binding proteins"/>
    <property type="match status" value="1"/>
</dbReference>
<dbReference type="GO" id="GO:0006281">
    <property type="term" value="P:DNA repair"/>
    <property type="evidence" value="ECO:0007669"/>
    <property type="project" value="UniProtKB-KW"/>
</dbReference>
<dbReference type="InterPro" id="IPR012310">
    <property type="entry name" value="DNA_ligase_ATP-dep_cent"/>
</dbReference>
<evidence type="ECO:0000256" key="13">
    <source>
        <dbReference type="ARBA" id="ARBA00034003"/>
    </source>
</evidence>
<dbReference type="Pfam" id="PF04675">
    <property type="entry name" value="DNA_ligase_A_N"/>
    <property type="match status" value="1"/>
</dbReference>